<reference evidence="1" key="1">
    <citation type="submission" date="2015-06" db="UniProtKB">
        <authorList>
            <consortium name="EnsemblPlants"/>
        </authorList>
    </citation>
    <scope>IDENTIFICATION</scope>
</reference>
<protein>
    <submittedName>
        <fullName evidence="1">Uncharacterized protein</fullName>
    </submittedName>
</protein>
<dbReference type="AlphaFoldDB" id="M8BX35"/>
<evidence type="ECO:0000313" key="1">
    <source>
        <dbReference type="EnsemblPlants" id="EMT11379"/>
    </source>
</evidence>
<organism evidence="1">
    <name type="scientific">Aegilops tauschii</name>
    <name type="common">Tausch's goatgrass</name>
    <name type="synonym">Aegilops squarrosa</name>
    <dbReference type="NCBI Taxonomy" id="37682"/>
    <lineage>
        <taxon>Eukaryota</taxon>
        <taxon>Viridiplantae</taxon>
        <taxon>Streptophyta</taxon>
        <taxon>Embryophyta</taxon>
        <taxon>Tracheophyta</taxon>
        <taxon>Spermatophyta</taxon>
        <taxon>Magnoliopsida</taxon>
        <taxon>Liliopsida</taxon>
        <taxon>Poales</taxon>
        <taxon>Poaceae</taxon>
        <taxon>BOP clade</taxon>
        <taxon>Pooideae</taxon>
        <taxon>Triticodae</taxon>
        <taxon>Triticeae</taxon>
        <taxon>Triticinae</taxon>
        <taxon>Aegilops</taxon>
    </lineage>
</organism>
<dbReference type="EnsemblPlants" id="EMT11379">
    <property type="protein sequence ID" value="EMT11379"/>
    <property type="gene ID" value="F775_08247"/>
</dbReference>
<sequence length="98" mass="10712">MAEVQQARQSGAQWWWPCVKEAAEMAAAREIGSAGLAWRRYGGGDCGDGTIWEDGKDRSRGISGIQVDLIRVVGGVVRIGGAERFDDWQTTGVCWQNI</sequence>
<accession>M8BX35</accession>
<name>M8BX35_AEGTA</name>
<proteinExistence type="predicted"/>